<name>A0AAV4F170_9GAST</name>
<dbReference type="InterPro" id="IPR007110">
    <property type="entry name" value="Ig-like_dom"/>
</dbReference>
<feature type="transmembrane region" description="Helical" evidence="1">
    <location>
        <begin position="255"/>
        <end position="274"/>
    </location>
</feature>
<evidence type="ECO:0000256" key="1">
    <source>
        <dbReference type="SAM" id="Phobius"/>
    </source>
</evidence>
<organism evidence="4 5">
    <name type="scientific">Elysia marginata</name>
    <dbReference type="NCBI Taxonomy" id="1093978"/>
    <lineage>
        <taxon>Eukaryota</taxon>
        <taxon>Metazoa</taxon>
        <taxon>Spiralia</taxon>
        <taxon>Lophotrochozoa</taxon>
        <taxon>Mollusca</taxon>
        <taxon>Gastropoda</taxon>
        <taxon>Heterobranchia</taxon>
        <taxon>Euthyneura</taxon>
        <taxon>Panpulmonata</taxon>
        <taxon>Sacoglossa</taxon>
        <taxon>Placobranchoidea</taxon>
        <taxon>Plakobranchidae</taxon>
        <taxon>Elysia</taxon>
    </lineage>
</organism>
<keyword evidence="1" id="KW-1133">Transmembrane helix</keyword>
<feature type="chain" id="PRO_5043595918" evidence="2">
    <location>
        <begin position="23"/>
        <end position="291"/>
    </location>
</feature>
<dbReference type="EMBL" id="BMAT01007522">
    <property type="protein sequence ID" value="GFR66200.1"/>
    <property type="molecule type" value="Genomic_DNA"/>
</dbReference>
<gene>
    <name evidence="4" type="ORF">ElyMa_003678000</name>
</gene>
<evidence type="ECO:0000313" key="4">
    <source>
        <dbReference type="EMBL" id="GFR66200.1"/>
    </source>
</evidence>
<dbReference type="AlphaFoldDB" id="A0AAV4F170"/>
<dbReference type="Proteomes" id="UP000762676">
    <property type="component" value="Unassembled WGS sequence"/>
</dbReference>
<evidence type="ECO:0000313" key="5">
    <source>
        <dbReference type="Proteomes" id="UP000762676"/>
    </source>
</evidence>
<sequence>MKPAVLLIVLQMTVIFFNFSEGKEMTIRHCKDSDQPLQLVDPFPAGEHSSDKFISMVWSFRAAQSTSKNSTKLMTAIPGLVKVDRPRWSKYQHWGLQLSRPTLKDVGTYSATMASTAYTKGQYVDVHFSIVAPPTLKTDKLVVGSEVNPVTDKVVNLTCGQLDHLGTPPVELVWKTPNGSLLNNTFKDGKIMLELGDKYAEGKYTCELKDPATATKCIPESERDRWLPAEYTIYSKVGAPTPKSPNDNGHSMFKFYAGIGCVGLLILAAATGLVTTYRLKRGDFGIGNALA</sequence>
<feature type="signal peptide" evidence="2">
    <location>
        <begin position="1"/>
        <end position="22"/>
    </location>
</feature>
<reference evidence="4 5" key="1">
    <citation type="journal article" date="2021" name="Elife">
        <title>Chloroplast acquisition without the gene transfer in kleptoplastic sea slugs, Plakobranchus ocellatus.</title>
        <authorList>
            <person name="Maeda T."/>
            <person name="Takahashi S."/>
            <person name="Yoshida T."/>
            <person name="Shimamura S."/>
            <person name="Takaki Y."/>
            <person name="Nagai Y."/>
            <person name="Toyoda A."/>
            <person name="Suzuki Y."/>
            <person name="Arimoto A."/>
            <person name="Ishii H."/>
            <person name="Satoh N."/>
            <person name="Nishiyama T."/>
            <person name="Hasebe M."/>
            <person name="Maruyama T."/>
            <person name="Minagawa J."/>
            <person name="Obokata J."/>
            <person name="Shigenobu S."/>
        </authorList>
    </citation>
    <scope>NUCLEOTIDE SEQUENCE [LARGE SCALE GENOMIC DNA]</scope>
</reference>
<keyword evidence="2" id="KW-0732">Signal</keyword>
<protein>
    <submittedName>
        <fullName evidence="4">Fibrinogen-related protein</fullName>
    </submittedName>
</protein>
<keyword evidence="1" id="KW-0812">Transmembrane</keyword>
<dbReference type="PROSITE" id="PS50835">
    <property type="entry name" value="IG_LIKE"/>
    <property type="match status" value="1"/>
</dbReference>
<keyword evidence="5" id="KW-1185">Reference proteome</keyword>
<feature type="domain" description="Ig-like" evidence="3">
    <location>
        <begin position="134"/>
        <end position="219"/>
    </location>
</feature>
<proteinExistence type="predicted"/>
<evidence type="ECO:0000259" key="3">
    <source>
        <dbReference type="PROSITE" id="PS50835"/>
    </source>
</evidence>
<keyword evidence="1" id="KW-0472">Membrane</keyword>
<evidence type="ECO:0000256" key="2">
    <source>
        <dbReference type="SAM" id="SignalP"/>
    </source>
</evidence>
<comment type="caution">
    <text evidence="4">The sequence shown here is derived from an EMBL/GenBank/DDBJ whole genome shotgun (WGS) entry which is preliminary data.</text>
</comment>
<accession>A0AAV4F170</accession>